<comment type="caution">
    <text evidence="8">The sequence shown here is derived from an EMBL/GenBank/DDBJ whole genome shotgun (WGS) entry which is preliminary data.</text>
</comment>
<dbReference type="Gene3D" id="1.10.10.10">
    <property type="entry name" value="Winged helix-like DNA-binding domain superfamily/Winged helix DNA-binding domain"/>
    <property type="match status" value="1"/>
</dbReference>
<keyword evidence="8" id="KW-0808">Transferase</keyword>
<proteinExistence type="inferred from homology"/>
<dbReference type="GO" id="GO:0030170">
    <property type="term" value="F:pyridoxal phosphate binding"/>
    <property type="evidence" value="ECO:0007669"/>
    <property type="project" value="InterPro"/>
</dbReference>
<dbReference type="Proteomes" id="UP000649753">
    <property type="component" value="Unassembled WGS sequence"/>
</dbReference>
<feature type="compositionally biased region" description="Basic and acidic residues" evidence="6">
    <location>
        <begin position="113"/>
        <end position="125"/>
    </location>
</feature>
<evidence type="ECO:0000256" key="4">
    <source>
        <dbReference type="ARBA" id="ARBA00023125"/>
    </source>
</evidence>
<dbReference type="InterPro" id="IPR004839">
    <property type="entry name" value="Aminotransferase_I/II_large"/>
</dbReference>
<dbReference type="InterPro" id="IPR036388">
    <property type="entry name" value="WH-like_DNA-bd_sf"/>
</dbReference>
<protein>
    <submittedName>
        <fullName evidence="8">GntR family transcriptional regulator/MocR family aminotransferase</fullName>
    </submittedName>
</protein>
<dbReference type="SMART" id="SM00345">
    <property type="entry name" value="HTH_GNTR"/>
    <property type="match status" value="1"/>
</dbReference>
<evidence type="ECO:0000313" key="8">
    <source>
        <dbReference type="EMBL" id="MBE1484948.1"/>
    </source>
</evidence>
<evidence type="ECO:0000313" key="9">
    <source>
        <dbReference type="Proteomes" id="UP000649753"/>
    </source>
</evidence>
<keyword evidence="8" id="KW-0032">Aminotransferase</keyword>
<dbReference type="AlphaFoldDB" id="A0A927QX01"/>
<dbReference type="Gene3D" id="3.40.640.10">
    <property type="entry name" value="Type I PLP-dependent aspartate aminotransferase-like (Major domain)"/>
    <property type="match status" value="1"/>
</dbReference>
<keyword evidence="4" id="KW-0238">DNA-binding</keyword>
<dbReference type="SUPFAM" id="SSF53383">
    <property type="entry name" value="PLP-dependent transferases"/>
    <property type="match status" value="1"/>
</dbReference>
<dbReference type="RefSeq" id="WP_225945364.1">
    <property type="nucleotide sequence ID" value="NZ_JADBEB010000001.1"/>
</dbReference>
<keyword evidence="9" id="KW-1185">Reference proteome</keyword>
<dbReference type="GO" id="GO:0008483">
    <property type="term" value="F:transaminase activity"/>
    <property type="evidence" value="ECO:0007669"/>
    <property type="project" value="UniProtKB-KW"/>
</dbReference>
<dbReference type="InterPro" id="IPR015421">
    <property type="entry name" value="PyrdxlP-dep_Trfase_major"/>
</dbReference>
<evidence type="ECO:0000256" key="1">
    <source>
        <dbReference type="ARBA" id="ARBA00005384"/>
    </source>
</evidence>
<evidence type="ECO:0000256" key="2">
    <source>
        <dbReference type="ARBA" id="ARBA00022898"/>
    </source>
</evidence>
<feature type="domain" description="HTH gntR-type" evidence="7">
    <location>
        <begin position="15"/>
        <end position="83"/>
    </location>
</feature>
<feature type="compositionally biased region" description="Low complexity" evidence="6">
    <location>
        <begin position="86"/>
        <end position="99"/>
    </location>
</feature>
<dbReference type="GO" id="GO:0003677">
    <property type="term" value="F:DNA binding"/>
    <property type="evidence" value="ECO:0007669"/>
    <property type="project" value="UniProtKB-KW"/>
</dbReference>
<keyword evidence="3" id="KW-0805">Transcription regulation</keyword>
<name>A0A927QX01_9ACTN</name>
<dbReference type="EMBL" id="JADBEB010000001">
    <property type="protein sequence ID" value="MBE1484948.1"/>
    <property type="molecule type" value="Genomic_DNA"/>
</dbReference>
<evidence type="ECO:0000256" key="5">
    <source>
        <dbReference type="ARBA" id="ARBA00023163"/>
    </source>
</evidence>
<dbReference type="InterPro" id="IPR051446">
    <property type="entry name" value="HTH_trans_reg/aminotransferase"/>
</dbReference>
<dbReference type="CDD" id="cd00609">
    <property type="entry name" value="AAT_like"/>
    <property type="match status" value="1"/>
</dbReference>
<dbReference type="Pfam" id="PF00392">
    <property type="entry name" value="GntR"/>
    <property type="match status" value="1"/>
</dbReference>
<dbReference type="PANTHER" id="PTHR46577">
    <property type="entry name" value="HTH-TYPE TRANSCRIPTIONAL REGULATORY PROTEIN GABR"/>
    <property type="match status" value="1"/>
</dbReference>
<dbReference type="CDD" id="cd07377">
    <property type="entry name" value="WHTH_GntR"/>
    <property type="match status" value="1"/>
</dbReference>
<comment type="similarity">
    <text evidence="1">In the C-terminal section; belongs to the class-I pyridoxal-phosphate-dependent aminotransferase family.</text>
</comment>
<dbReference type="PROSITE" id="PS50949">
    <property type="entry name" value="HTH_GNTR"/>
    <property type="match status" value="1"/>
</dbReference>
<accession>A0A927QX01</accession>
<keyword evidence="5" id="KW-0804">Transcription</keyword>
<dbReference type="GO" id="GO:0003700">
    <property type="term" value="F:DNA-binding transcription factor activity"/>
    <property type="evidence" value="ECO:0007669"/>
    <property type="project" value="InterPro"/>
</dbReference>
<dbReference type="InterPro" id="IPR000524">
    <property type="entry name" value="Tscrpt_reg_HTH_GntR"/>
</dbReference>
<gene>
    <name evidence="8" type="ORF">H4W31_000586</name>
</gene>
<dbReference type="InterPro" id="IPR036390">
    <property type="entry name" value="WH_DNA-bd_sf"/>
</dbReference>
<organism evidence="8 9">
    <name type="scientific">Plantactinospora soyae</name>
    <dbReference type="NCBI Taxonomy" id="1544732"/>
    <lineage>
        <taxon>Bacteria</taxon>
        <taxon>Bacillati</taxon>
        <taxon>Actinomycetota</taxon>
        <taxon>Actinomycetes</taxon>
        <taxon>Micromonosporales</taxon>
        <taxon>Micromonosporaceae</taxon>
        <taxon>Plantactinospora</taxon>
    </lineage>
</organism>
<keyword evidence="2" id="KW-0663">Pyridoxal phosphate</keyword>
<dbReference type="SUPFAM" id="SSF46785">
    <property type="entry name" value="Winged helix' DNA-binding domain"/>
    <property type="match status" value="1"/>
</dbReference>
<dbReference type="Pfam" id="PF00155">
    <property type="entry name" value="Aminotran_1_2"/>
    <property type="match status" value="1"/>
</dbReference>
<dbReference type="InterPro" id="IPR015424">
    <property type="entry name" value="PyrdxlP-dep_Trfase"/>
</dbReference>
<evidence type="ECO:0000256" key="6">
    <source>
        <dbReference type="SAM" id="MobiDB-lite"/>
    </source>
</evidence>
<sequence length="495" mass="51524">MAILEALVELDRDRPGLADRLTVALRTAIVDGRLAPGSRLPSSRDLATDLRLSRGVVVEAYEQLVAEGRLLARRGSGTTVSPGQHGTATAGRTAGATSGKPVRPSRQPAPVARHGDGNGDGDGRRVAAPADVPPGRGGVLPLRPGVPDPGMFPRTAWRRAYERALDRAGAADLDYGDPAGAPRLRAELAGYLGRVRAARVRPLDLIATTGAAQAFGLVAGALRSVGVDAVGLEDPGSEGIRGHLVAHGLRLVPIPVDDGGLDVAALARSGLRAVLVTPAHQFPTGVVLAPDRRAALLGWARQVDGLIIEDDYDAEFRYDRDPVGCLQGLAPDLVAHIGSASKALAPALRLGWLAVPPGLRPAVRAAKTAADLGGPVLEQLAFAELLAGGGYDRHLRRLRRVHRQRRDAVAAAVRRYLPSARISGVAAGLHLVVELPEHVDDVSLGDAARRAGLGPVPLSRLRLAPGGPPGLVLGYATHPPDVLTRAVATLAELIV</sequence>
<evidence type="ECO:0000256" key="3">
    <source>
        <dbReference type="ARBA" id="ARBA00023015"/>
    </source>
</evidence>
<evidence type="ECO:0000259" key="7">
    <source>
        <dbReference type="PROSITE" id="PS50949"/>
    </source>
</evidence>
<dbReference type="PANTHER" id="PTHR46577:SF1">
    <property type="entry name" value="HTH-TYPE TRANSCRIPTIONAL REGULATORY PROTEIN GABR"/>
    <property type="match status" value="1"/>
</dbReference>
<feature type="region of interest" description="Disordered" evidence="6">
    <location>
        <begin position="75"/>
        <end position="147"/>
    </location>
</feature>
<reference evidence="8" key="1">
    <citation type="submission" date="2020-10" db="EMBL/GenBank/DDBJ databases">
        <title>Sequencing the genomes of 1000 actinobacteria strains.</title>
        <authorList>
            <person name="Klenk H.-P."/>
        </authorList>
    </citation>
    <scope>NUCLEOTIDE SEQUENCE</scope>
    <source>
        <strain evidence="8">DSM 46832</strain>
    </source>
</reference>